<dbReference type="KEGG" id="anp:FK178_02780"/>
<dbReference type="EMBL" id="CP042476">
    <property type="protein sequence ID" value="QED36704.1"/>
    <property type="molecule type" value="Genomic_DNA"/>
</dbReference>
<dbReference type="OrthoDB" id="595022at2"/>
<name>A0A5B8YG15_9FLAO</name>
<dbReference type="AlphaFoldDB" id="A0A5B8YG15"/>
<sequence length="147" mass="16645">MKSENILFKLNRIKTEQFATIPDVEIGEEIGIAAGIEFGMEKKTNTILCTVSFNFESRKEKFIILKVLCEFLVPEEAVQNSLQPDEKKYVFQPEFMQHLGVITVGTARGILHAKTEGTKFNNFFLPTVNLKEMVTGEVSFPAEEPQN</sequence>
<evidence type="ECO:0000313" key="2">
    <source>
        <dbReference type="Proteomes" id="UP000321954"/>
    </source>
</evidence>
<accession>A0A5B8YG15</accession>
<organism evidence="1 2">
    <name type="scientific">Antarcticibacterium arcticum</name>
    <dbReference type="NCBI Taxonomy" id="2585771"/>
    <lineage>
        <taxon>Bacteria</taxon>
        <taxon>Pseudomonadati</taxon>
        <taxon>Bacteroidota</taxon>
        <taxon>Flavobacteriia</taxon>
        <taxon>Flavobacteriales</taxon>
        <taxon>Flavobacteriaceae</taxon>
        <taxon>Antarcticibacterium</taxon>
    </lineage>
</organism>
<reference evidence="1 2" key="1">
    <citation type="submission" date="2019-08" db="EMBL/GenBank/DDBJ databases">
        <title>Antarcticibacterium arcticum sp. nov., a bacterium isolated from marine sediment of the Canadian Beaufort Sea.</title>
        <authorList>
            <person name="Lee Y.M."/>
            <person name="Baek K."/>
            <person name="Lee D.-H."/>
            <person name="Shin S.C."/>
            <person name="Jin Y.K."/>
            <person name="Park Y."/>
        </authorList>
    </citation>
    <scope>NUCLEOTIDE SEQUENCE [LARGE SCALE GENOMIC DNA]</scope>
    <source>
        <strain evidence="1 2">PAMC 28998</strain>
    </source>
</reference>
<gene>
    <name evidence="1" type="ORF">FK178_02780</name>
</gene>
<proteinExistence type="predicted"/>
<dbReference type="RefSeq" id="WP_146830788.1">
    <property type="nucleotide sequence ID" value="NZ_CP042476.1"/>
</dbReference>
<protein>
    <submittedName>
        <fullName evidence="1">Uncharacterized protein</fullName>
    </submittedName>
</protein>
<keyword evidence="2" id="KW-1185">Reference proteome</keyword>
<dbReference type="Proteomes" id="UP000321954">
    <property type="component" value="Chromosome"/>
</dbReference>
<evidence type="ECO:0000313" key="1">
    <source>
        <dbReference type="EMBL" id="QED36704.1"/>
    </source>
</evidence>